<dbReference type="Proteomes" id="UP000286746">
    <property type="component" value="Unassembled WGS sequence"/>
</dbReference>
<protein>
    <recommendedName>
        <fullName evidence="2">Putative restriction endonuclease domain-containing protein</fullName>
    </recommendedName>
</protein>
<comment type="caution">
    <text evidence="3">The sequence shown here is derived from an EMBL/GenBank/DDBJ whole genome shotgun (WGS) entry which is preliminary data.</text>
</comment>
<dbReference type="PANTHER" id="PTHR35400:SF3">
    <property type="entry name" value="SLL1072 PROTEIN"/>
    <property type="match status" value="1"/>
</dbReference>
<feature type="region of interest" description="Disordered" evidence="1">
    <location>
        <begin position="179"/>
        <end position="211"/>
    </location>
</feature>
<evidence type="ECO:0000313" key="4">
    <source>
        <dbReference type="Proteomes" id="UP000286746"/>
    </source>
</evidence>
<evidence type="ECO:0000313" key="3">
    <source>
        <dbReference type="EMBL" id="GCD45924.1"/>
    </source>
</evidence>
<reference evidence="3 4" key="1">
    <citation type="submission" date="2018-11" db="EMBL/GenBank/DDBJ databases">
        <title>Whole genome sequence of Streptomyces paromomycinus NBRC 15454(T).</title>
        <authorList>
            <person name="Komaki H."/>
            <person name="Tamura T."/>
        </authorList>
    </citation>
    <scope>NUCLEOTIDE SEQUENCE [LARGE SCALE GENOMIC DNA]</scope>
    <source>
        <strain evidence="3 4">NBRC 15454</strain>
    </source>
</reference>
<feature type="compositionally biased region" description="Basic residues" evidence="1">
    <location>
        <begin position="191"/>
        <end position="202"/>
    </location>
</feature>
<dbReference type="CDD" id="cd06260">
    <property type="entry name" value="DUF820-like"/>
    <property type="match status" value="1"/>
</dbReference>
<accession>A0A401W9C7</accession>
<gene>
    <name evidence="3" type="ORF">GKJPGBOP_05667</name>
</gene>
<organism evidence="3 4">
    <name type="scientific">Streptomyces paromomycinus</name>
    <name type="common">Streptomyces rimosus subsp. paromomycinus</name>
    <dbReference type="NCBI Taxonomy" id="92743"/>
    <lineage>
        <taxon>Bacteria</taxon>
        <taxon>Bacillati</taxon>
        <taxon>Actinomycetota</taxon>
        <taxon>Actinomycetes</taxon>
        <taxon>Kitasatosporales</taxon>
        <taxon>Streptomycetaceae</taxon>
        <taxon>Streptomyces</taxon>
    </lineage>
</organism>
<dbReference type="InterPro" id="IPR012296">
    <property type="entry name" value="Nuclease_put_TT1808"/>
</dbReference>
<evidence type="ECO:0000256" key="1">
    <source>
        <dbReference type="SAM" id="MobiDB-lite"/>
    </source>
</evidence>
<dbReference type="PANTHER" id="PTHR35400">
    <property type="entry name" value="SLR1083 PROTEIN"/>
    <property type="match status" value="1"/>
</dbReference>
<dbReference type="RefSeq" id="WP_125056362.1">
    <property type="nucleotide sequence ID" value="NZ_BHZD01000001.1"/>
</dbReference>
<proteinExistence type="predicted"/>
<sequence length="211" mass="23900">MTLMLERQTTERVPHDPAWFPRVLGDLLSIDVPAGHRAEIVADSIVLSPWPPPYYTLTMLAIESQLSPLTPDGHVLMGAPFLFTFPVQERALQPEMYAVAESAFDTDEYHLDGQNLSLAVELTCPVTRHHDYGDKLATYGKAGVPVYLLVDMEEQRTTVFWEPGEDGYTERESADFGEELRVPALFAREPGRRRHRSPHTPRNRNTASTRR</sequence>
<dbReference type="Pfam" id="PF05685">
    <property type="entry name" value="Uma2"/>
    <property type="match status" value="1"/>
</dbReference>
<dbReference type="Gene3D" id="3.90.1570.10">
    <property type="entry name" value="tt1808, chain A"/>
    <property type="match status" value="1"/>
</dbReference>
<dbReference type="EMBL" id="BHZD01000001">
    <property type="protein sequence ID" value="GCD45924.1"/>
    <property type="molecule type" value="Genomic_DNA"/>
</dbReference>
<dbReference type="SUPFAM" id="SSF52980">
    <property type="entry name" value="Restriction endonuclease-like"/>
    <property type="match status" value="1"/>
</dbReference>
<evidence type="ECO:0000259" key="2">
    <source>
        <dbReference type="Pfam" id="PF05685"/>
    </source>
</evidence>
<dbReference type="AlphaFoldDB" id="A0A401W9C7"/>
<name>A0A401W9C7_STREY</name>
<feature type="domain" description="Putative restriction endonuclease" evidence="2">
    <location>
        <begin position="31"/>
        <end position="186"/>
    </location>
</feature>
<keyword evidence="4" id="KW-1185">Reference proteome</keyword>
<dbReference type="InterPro" id="IPR008538">
    <property type="entry name" value="Uma2"/>
</dbReference>
<dbReference type="InterPro" id="IPR011335">
    <property type="entry name" value="Restrct_endonuc-II-like"/>
</dbReference>